<dbReference type="PANTHER" id="PTHR38340:SF1">
    <property type="entry name" value="S-LAYER PROTEIN"/>
    <property type="match status" value="1"/>
</dbReference>
<dbReference type="InterPro" id="IPR001343">
    <property type="entry name" value="Hemolysn_Ca-bd"/>
</dbReference>
<evidence type="ECO:0000256" key="8">
    <source>
        <dbReference type="SAM" id="MobiDB-lite"/>
    </source>
</evidence>
<dbReference type="InterPro" id="IPR011049">
    <property type="entry name" value="Serralysin-like_metalloprot_C"/>
</dbReference>
<keyword evidence="3" id="KW-0964">Secreted</keyword>
<dbReference type="InterPro" id="IPR006141">
    <property type="entry name" value="Intein_N"/>
</dbReference>
<dbReference type="PROSITE" id="PS00330">
    <property type="entry name" value="HEMOLYSIN_CALCIUM"/>
    <property type="match status" value="3"/>
</dbReference>
<evidence type="ECO:0000256" key="7">
    <source>
        <dbReference type="ARBA" id="ARBA00023136"/>
    </source>
</evidence>
<keyword evidence="6" id="KW-0843">Virulence</keyword>
<dbReference type="PRINTS" id="PR00313">
    <property type="entry name" value="CABNDNGRPT"/>
</dbReference>
<dbReference type="Gene3D" id="2.170.16.10">
    <property type="entry name" value="Hedgehog/Intein (Hint) domain"/>
    <property type="match status" value="1"/>
</dbReference>
<reference evidence="10 11" key="1">
    <citation type="submission" date="2016-10" db="EMBL/GenBank/DDBJ databases">
        <authorList>
            <person name="de Groot N.N."/>
        </authorList>
    </citation>
    <scope>NUCLEOTIDE SEQUENCE [LARGE SCALE GENOMIC DNA]</scope>
    <source>
        <strain evidence="11">DSM 938 / 37b4</strain>
    </source>
</reference>
<evidence type="ECO:0000256" key="6">
    <source>
        <dbReference type="ARBA" id="ARBA00023026"/>
    </source>
</evidence>
<dbReference type="GO" id="GO:0005576">
    <property type="term" value="C:extracellular region"/>
    <property type="evidence" value="ECO:0007669"/>
    <property type="project" value="UniProtKB-SubCell"/>
</dbReference>
<dbReference type="GO" id="GO:0090729">
    <property type="term" value="F:toxin activity"/>
    <property type="evidence" value="ECO:0007669"/>
    <property type="project" value="UniProtKB-KW"/>
</dbReference>
<dbReference type="SUPFAM" id="SSF51120">
    <property type="entry name" value="beta-Roll"/>
    <property type="match status" value="3"/>
</dbReference>
<dbReference type="EMBL" id="FNAY01000039">
    <property type="protein sequence ID" value="SDG20179.1"/>
    <property type="molecule type" value="Genomic_DNA"/>
</dbReference>
<dbReference type="GO" id="GO:0016539">
    <property type="term" value="P:intein-mediated protein splicing"/>
    <property type="evidence" value="ECO:0007669"/>
    <property type="project" value="InterPro"/>
</dbReference>
<feature type="region of interest" description="Disordered" evidence="8">
    <location>
        <begin position="1093"/>
        <end position="1115"/>
    </location>
</feature>
<dbReference type="Pfam" id="PF00353">
    <property type="entry name" value="HemolysinCabind"/>
    <property type="match status" value="6"/>
</dbReference>
<gene>
    <name evidence="10" type="ORF">SAMN04244550_03579</name>
</gene>
<dbReference type="InterPro" id="IPR003995">
    <property type="entry name" value="RTX_toxin_determinant-A"/>
</dbReference>
<evidence type="ECO:0000313" key="10">
    <source>
        <dbReference type="EMBL" id="SDG20179.1"/>
    </source>
</evidence>
<dbReference type="PROSITE" id="PS50818">
    <property type="entry name" value="INTEIN_C_TER"/>
    <property type="match status" value="1"/>
</dbReference>
<evidence type="ECO:0000256" key="4">
    <source>
        <dbReference type="ARBA" id="ARBA00022656"/>
    </source>
</evidence>
<feature type="domain" description="Hint" evidence="9">
    <location>
        <begin position="28"/>
        <end position="130"/>
    </location>
</feature>
<keyword evidence="5" id="KW-0677">Repeat</keyword>
<dbReference type="InterPro" id="IPR030934">
    <property type="entry name" value="Intein_C"/>
</dbReference>
<comment type="subcellular location">
    <subcellularLocation>
        <location evidence="1">Membrane</location>
    </subcellularLocation>
    <subcellularLocation>
        <location evidence="2">Secreted</location>
    </subcellularLocation>
</comment>
<dbReference type="SUPFAM" id="SSF51294">
    <property type="entry name" value="Hedgehog/intein (Hint) domain"/>
    <property type="match status" value="1"/>
</dbReference>
<dbReference type="PRINTS" id="PR01488">
    <property type="entry name" value="RTXTOXINA"/>
</dbReference>
<evidence type="ECO:0000256" key="1">
    <source>
        <dbReference type="ARBA" id="ARBA00004370"/>
    </source>
</evidence>
<dbReference type="SMART" id="SM00306">
    <property type="entry name" value="HintN"/>
    <property type="match status" value="1"/>
</dbReference>
<evidence type="ECO:0000256" key="3">
    <source>
        <dbReference type="ARBA" id="ARBA00022525"/>
    </source>
</evidence>
<evidence type="ECO:0000256" key="5">
    <source>
        <dbReference type="ARBA" id="ARBA00022737"/>
    </source>
</evidence>
<dbReference type="InterPro" id="IPR003587">
    <property type="entry name" value="Hint_dom_N"/>
</dbReference>
<keyword evidence="7" id="KW-0472">Membrane</keyword>
<dbReference type="CDD" id="cd00081">
    <property type="entry name" value="Hint"/>
    <property type="match status" value="1"/>
</dbReference>
<evidence type="ECO:0000313" key="11">
    <source>
        <dbReference type="Proteomes" id="UP000183812"/>
    </source>
</evidence>
<dbReference type="PANTHER" id="PTHR38340">
    <property type="entry name" value="S-LAYER PROTEIN"/>
    <property type="match status" value="1"/>
</dbReference>
<dbReference type="GO" id="GO:0005509">
    <property type="term" value="F:calcium ion binding"/>
    <property type="evidence" value="ECO:0007669"/>
    <property type="project" value="InterPro"/>
</dbReference>
<feature type="non-terminal residue" evidence="10">
    <location>
        <position position="1189"/>
    </location>
</feature>
<name>A0A1G7SCL1_RHOCA</name>
<organism evidence="10 11">
    <name type="scientific">Rhodobacter capsulatus</name>
    <name type="common">Rhodopseudomonas capsulata</name>
    <dbReference type="NCBI Taxonomy" id="1061"/>
    <lineage>
        <taxon>Bacteria</taxon>
        <taxon>Pseudomonadati</taxon>
        <taxon>Pseudomonadota</taxon>
        <taxon>Alphaproteobacteria</taxon>
        <taxon>Rhodobacterales</taxon>
        <taxon>Rhodobacter group</taxon>
        <taxon>Rhodobacter</taxon>
    </lineage>
</organism>
<dbReference type="AlphaFoldDB" id="A0A1G7SCL1"/>
<accession>A0A1G7SCL1</accession>
<evidence type="ECO:0000259" key="9">
    <source>
        <dbReference type="SMART" id="SM00306"/>
    </source>
</evidence>
<dbReference type="InterPro" id="IPR036844">
    <property type="entry name" value="Hint_dom_sf"/>
</dbReference>
<protein>
    <submittedName>
        <fullName evidence="10">Intein N-terminal splicing region</fullName>
    </submittedName>
</protein>
<evidence type="ECO:0000256" key="2">
    <source>
        <dbReference type="ARBA" id="ARBA00004613"/>
    </source>
</evidence>
<sequence length="1189" mass="124391">MLADLAMARDAPAWREDIYDKYDFEAQTHCFPAGTAVLTVKGHVPIDSLLPGDLVLAFDPSADLGRGALVPKRVVRLFQNETEEWLRLTWREGGEDRELTVTPGHRFLDAEGRFRRIDEIIEDAAPTVVQADGALARVRAERIVWSEATRHLFEEVETVTMAAGNGLAHRMGGAWRSYNFEVEDLHTYVAGGVRVHNDSQATIDLAGNIGRTFGTQLANILLPDASQFERVLAGTVLGTITENLAEVITDTGYHLFDGTQLNFGNSFGTALNRQLGDIGPEFVASLQSAMTSLLVAELGEQLGLEGFGAQLFGVAGSAYAGSVVEQLAGNNFSWGTVNWETAWSSVPGALGSFFGSSLAHKLLPAETLEGSIGGSLGSLVGVSWALGASAPGALLSGLNGLGLLSNFLIPGIGSFVGALLGTFLGDLFGHEPDPGADFWLFAEKQGEVIVPGVFNYYLYAIARDGFPTETTLDLGQAVLDLSKDYMSNIGAFDMANAHIDNFILPAIFQNNDPNNLGANPLIRVLQRMNIDVAGDGSLRFYVNGRQVDSAEAMVDGAVTDFLRDSQPIGGNIFLKRAVVNSAGDSSFTIASAMATAAEFEHYQQNREAINALIAGSEDTAFAGTWAYVLAGAEALGLARTNQSDFNGGLGGFIASLVDAGIAADFSQVSLSRGTGGKVFIDVAVEDAASIPNYVNLFSNGATITPVGDGATIRFSFEANMTGVGYKNLTTSTQIGTSARYGVNGESNGRDLWIAPDNKNYDFVDVGTHKIHVGDAEIESSDDIIIMGGGADSIQAGTGWDWISGGAGNDTIFGGDQDDTIFGGAGNDLIYGGNQMDYLEGGAGADTICGISPNQNLPPETNATDYAIAGYKTSNAAVNINLKTGTATGGHATGDKLTFIIKLVGSDFNDTLVGDDIANWLEGGAGADVLNGGANPSYAPDYASYFHATEGVTASLADPSINTGDAAGDTYISIEALEGSNFDDILIGDNGNNWLSGYAGDDILVAGVGADTVKGGFGFDVMSYRNLGSAILIDLANWAASSAVVADDVRFNYTQPNSMDIEAYEATDFNDTMRGSTLDDVLIGRAGNDNIVGNDGSDALSGDDGNDTLDGQSGNDTLAGGNGNDILLGGAGADRLDGGAGIDRAQYSNATAAVRADLQDATVNTGEASGDVYVAIENLHGSKYNDDLRG</sequence>
<proteinExistence type="predicted"/>
<dbReference type="Proteomes" id="UP000183812">
    <property type="component" value="Unassembled WGS sequence"/>
</dbReference>
<dbReference type="GO" id="GO:0016020">
    <property type="term" value="C:membrane"/>
    <property type="evidence" value="ECO:0007669"/>
    <property type="project" value="UniProtKB-SubCell"/>
</dbReference>
<dbReference type="Gene3D" id="2.150.10.10">
    <property type="entry name" value="Serralysin-like metalloprotease, C-terminal"/>
    <property type="match status" value="3"/>
</dbReference>
<dbReference type="InterPro" id="IPR018511">
    <property type="entry name" value="Hemolysin-typ_Ca-bd_CS"/>
</dbReference>
<dbReference type="PROSITE" id="PS50817">
    <property type="entry name" value="INTEIN_N_TER"/>
    <property type="match status" value="1"/>
</dbReference>
<dbReference type="InterPro" id="IPR050557">
    <property type="entry name" value="RTX_toxin/Mannuronan_C5-epim"/>
</dbReference>
<keyword evidence="4" id="KW-0800">Toxin</keyword>